<dbReference type="InterPro" id="IPR011993">
    <property type="entry name" value="PH-like_dom_sf"/>
</dbReference>
<sequence>MAAADPNQVNLRALQKISPSIHKIHGTASHVVMYSYDDTRNEWAKMNVQGSLFVFQRREDPQFGLVVLNRSSPENHIEYITDDTEIELLDLYIYFRQTSGKIFGFWFHDMKAREQIGKLDPQEAPERVPTTAFAANPDVQAALQVLFNQLRGVSAPAATPAPAPAPVPAPAPAPVPAPAPAPVPVAALAPALPPAQQPVAYVAPQPTDVLQQLLMLTRQIPAQPTAEVPEPQPQPQPQPQPPQAQGLLTPTLLRSTPPQQLQPAYFQPAPAPTPAVVPTAPPPPQPQISKEQLRNAIQRLLKVDTFVDLIYQEYLAVQREMSQ</sequence>
<name>A0ABQ8UTA5_9EUKA</name>
<keyword evidence="4" id="KW-0507">mRNA processing</keyword>
<dbReference type="SUPFAM" id="SSF50729">
    <property type="entry name" value="PH domain-like"/>
    <property type="match status" value="1"/>
</dbReference>
<protein>
    <submittedName>
        <fullName evidence="6">mRNA-decapping enzyme 1B</fullName>
    </submittedName>
</protein>
<dbReference type="PANTHER" id="PTHR16290:SF0">
    <property type="entry name" value="DECAPPING PROTEIN 1, ISOFORM A"/>
    <property type="match status" value="1"/>
</dbReference>
<comment type="caution">
    <text evidence="6">The sequence shown here is derived from an EMBL/GenBank/DDBJ whole genome shotgun (WGS) entry which is preliminary data.</text>
</comment>
<accession>A0ABQ8UTA5</accession>
<comment type="similarity">
    <text evidence="2">Belongs to the DCP1 family.</text>
</comment>
<evidence type="ECO:0000256" key="4">
    <source>
        <dbReference type="ARBA" id="ARBA00022664"/>
    </source>
</evidence>
<dbReference type="InterPro" id="IPR010334">
    <property type="entry name" value="Dcp1"/>
</dbReference>
<dbReference type="Proteomes" id="UP001141327">
    <property type="component" value="Unassembled WGS sequence"/>
</dbReference>
<reference evidence="6" key="1">
    <citation type="journal article" date="2022" name="bioRxiv">
        <title>Genomics of Preaxostyla Flagellates Illuminates Evolutionary Transitions and the Path Towards Mitochondrial Loss.</title>
        <authorList>
            <person name="Novak L.V.F."/>
            <person name="Treitli S.C."/>
            <person name="Pyrih J."/>
            <person name="Halakuc P."/>
            <person name="Pipaliya S.V."/>
            <person name="Vacek V."/>
            <person name="Brzon O."/>
            <person name="Soukal P."/>
            <person name="Eme L."/>
            <person name="Dacks J.B."/>
            <person name="Karnkowska A."/>
            <person name="Elias M."/>
            <person name="Hampl V."/>
        </authorList>
    </citation>
    <scope>NUCLEOTIDE SEQUENCE</scope>
    <source>
        <strain evidence="6">RCP-MX</strain>
    </source>
</reference>
<evidence type="ECO:0000256" key="2">
    <source>
        <dbReference type="ARBA" id="ARBA00008778"/>
    </source>
</evidence>
<dbReference type="EMBL" id="JAPMOS010000004">
    <property type="protein sequence ID" value="KAJ4462068.1"/>
    <property type="molecule type" value="Genomic_DNA"/>
</dbReference>
<evidence type="ECO:0000256" key="5">
    <source>
        <dbReference type="SAM" id="MobiDB-lite"/>
    </source>
</evidence>
<evidence type="ECO:0000256" key="1">
    <source>
        <dbReference type="ARBA" id="ARBA00004496"/>
    </source>
</evidence>
<feature type="region of interest" description="Disordered" evidence="5">
    <location>
        <begin position="224"/>
        <end position="288"/>
    </location>
</feature>
<dbReference type="Gene3D" id="2.30.29.30">
    <property type="entry name" value="Pleckstrin-homology domain (PH domain)/Phosphotyrosine-binding domain (PTB)"/>
    <property type="match status" value="1"/>
</dbReference>
<organism evidence="6 7">
    <name type="scientific">Paratrimastix pyriformis</name>
    <dbReference type="NCBI Taxonomy" id="342808"/>
    <lineage>
        <taxon>Eukaryota</taxon>
        <taxon>Metamonada</taxon>
        <taxon>Preaxostyla</taxon>
        <taxon>Paratrimastigidae</taxon>
        <taxon>Paratrimastix</taxon>
    </lineage>
</organism>
<dbReference type="CDD" id="cd13182">
    <property type="entry name" value="EVH1-like_Dcp1"/>
    <property type="match status" value="1"/>
</dbReference>
<keyword evidence="3" id="KW-0963">Cytoplasm</keyword>
<evidence type="ECO:0000313" key="6">
    <source>
        <dbReference type="EMBL" id="KAJ4462068.1"/>
    </source>
</evidence>
<feature type="compositionally biased region" description="Pro residues" evidence="5">
    <location>
        <begin position="269"/>
        <end position="286"/>
    </location>
</feature>
<gene>
    <name evidence="6" type="ORF">PAPYR_1239</name>
</gene>
<dbReference type="PANTHER" id="PTHR16290">
    <property type="entry name" value="TRANSCRIPTION FACTOR SMIF DECAPPING ENZYME DCP1"/>
    <property type="match status" value="1"/>
</dbReference>
<evidence type="ECO:0000313" key="7">
    <source>
        <dbReference type="Proteomes" id="UP001141327"/>
    </source>
</evidence>
<comment type="subcellular location">
    <subcellularLocation>
        <location evidence="1">Cytoplasm</location>
    </subcellularLocation>
</comment>
<proteinExistence type="inferred from homology"/>
<feature type="compositionally biased region" description="Pro residues" evidence="5">
    <location>
        <begin position="230"/>
        <end position="242"/>
    </location>
</feature>
<evidence type="ECO:0000256" key="3">
    <source>
        <dbReference type="ARBA" id="ARBA00022490"/>
    </source>
</evidence>
<feature type="compositionally biased region" description="Low complexity" evidence="5">
    <location>
        <begin position="243"/>
        <end position="263"/>
    </location>
</feature>
<dbReference type="Pfam" id="PF06058">
    <property type="entry name" value="DCP1"/>
    <property type="match status" value="1"/>
</dbReference>
<keyword evidence="7" id="KW-1185">Reference proteome</keyword>